<dbReference type="InterPro" id="IPR012936">
    <property type="entry name" value="Erv_C"/>
</dbReference>
<evidence type="ECO:0000256" key="1">
    <source>
        <dbReference type="ARBA" id="ARBA00004370"/>
    </source>
</evidence>
<feature type="transmembrane region" description="Helical" evidence="6">
    <location>
        <begin position="316"/>
        <end position="335"/>
    </location>
</feature>
<feature type="domain" description="Endoplasmic reticulum vesicle transporter N-terminal" evidence="8">
    <location>
        <begin position="25"/>
        <end position="111"/>
    </location>
</feature>
<feature type="region of interest" description="Disordered" evidence="5">
    <location>
        <begin position="432"/>
        <end position="535"/>
    </location>
</feature>
<evidence type="ECO:0000256" key="2">
    <source>
        <dbReference type="ARBA" id="ARBA00022692"/>
    </source>
</evidence>
<organism evidence="9 10">
    <name type="scientific">Psilocybe cf. subviscida</name>
    <dbReference type="NCBI Taxonomy" id="2480587"/>
    <lineage>
        <taxon>Eukaryota</taxon>
        <taxon>Fungi</taxon>
        <taxon>Dikarya</taxon>
        <taxon>Basidiomycota</taxon>
        <taxon>Agaricomycotina</taxon>
        <taxon>Agaricomycetes</taxon>
        <taxon>Agaricomycetidae</taxon>
        <taxon>Agaricales</taxon>
        <taxon>Agaricineae</taxon>
        <taxon>Strophariaceae</taxon>
        <taxon>Psilocybe</taxon>
    </lineage>
</organism>
<proteinExistence type="predicted"/>
<keyword evidence="3 6" id="KW-1133">Transmembrane helix</keyword>
<sequence>MSYTMATHTEENSLLGKLDAVAPIAQFDAFPKLPSSYKARSESRGIMTMLVALLAFTLVLNDISEYIWGWPDQEFSVDDSISSLLNINIDMVVAMPCGFLSIDLRDAMGDRLFLSSGLRRDGALFDIDQAVTLVEHANAQSVEQVVAQSRKSRGLFAWLTGRTRDLNKPTYNHTPDGSACRIAGTLAVKKVTANLHITTLGHGYASYEHVDHNKMNLSHIITEFSFGPYFPNIVQPLDNTFESTDKNFIAYQYFLHIVPTTYVAPRSSPLYTNQYSVTHYTREVQHDRGTPGIFFKFELDPLAITVHQRTTSFLQLLIRLVGVLGGVFVCMGYAIRITTRAVEVVSGADNSPGIVAAEASGVKVGGLRAKWGGSELRARAKLVPQGNGWAVEGSPGPSGASPYSAGYAGTPTTAGMYSPGFSVPATPNPYSVPATPHSTTASAFGPPPTPGMGRSVSSFGPPRTAPGFTPRSSSGNGFPSVHVTSPSVGNGNGLPDTGHASPYFNGSFPASPNPPTNGNGSPAGPPPKASGKKDD</sequence>
<feature type="compositionally biased region" description="Polar residues" evidence="5">
    <location>
        <begin position="470"/>
        <end position="489"/>
    </location>
</feature>
<dbReference type="PANTHER" id="PTHR10984:SF81">
    <property type="entry name" value="ER-DERIVED VESICLES PROTEIN ERV41"/>
    <property type="match status" value="1"/>
</dbReference>
<feature type="transmembrane region" description="Helical" evidence="6">
    <location>
        <begin position="45"/>
        <end position="63"/>
    </location>
</feature>
<feature type="domain" description="Endoplasmic reticulum vesicle transporter C-terminal" evidence="7">
    <location>
        <begin position="178"/>
        <end position="332"/>
    </location>
</feature>
<keyword evidence="4 6" id="KW-0472">Membrane</keyword>
<evidence type="ECO:0008006" key="11">
    <source>
        <dbReference type="Google" id="ProtNLM"/>
    </source>
</evidence>
<accession>A0A8H5F8F6</accession>
<evidence type="ECO:0000256" key="3">
    <source>
        <dbReference type="ARBA" id="ARBA00022989"/>
    </source>
</evidence>
<dbReference type="Pfam" id="PF13850">
    <property type="entry name" value="ERGIC_N"/>
    <property type="match status" value="1"/>
</dbReference>
<dbReference type="GO" id="GO:0000139">
    <property type="term" value="C:Golgi membrane"/>
    <property type="evidence" value="ECO:0007669"/>
    <property type="project" value="TreeGrafter"/>
</dbReference>
<dbReference type="EMBL" id="JAACJJ010000014">
    <property type="protein sequence ID" value="KAF5327584.1"/>
    <property type="molecule type" value="Genomic_DNA"/>
</dbReference>
<evidence type="ECO:0000259" key="7">
    <source>
        <dbReference type="Pfam" id="PF07970"/>
    </source>
</evidence>
<evidence type="ECO:0000313" key="10">
    <source>
        <dbReference type="Proteomes" id="UP000567179"/>
    </source>
</evidence>
<dbReference type="InterPro" id="IPR045888">
    <property type="entry name" value="Erv"/>
</dbReference>
<reference evidence="9 10" key="1">
    <citation type="journal article" date="2020" name="ISME J.">
        <title>Uncovering the hidden diversity of litter-decomposition mechanisms in mushroom-forming fungi.</title>
        <authorList>
            <person name="Floudas D."/>
            <person name="Bentzer J."/>
            <person name="Ahren D."/>
            <person name="Johansson T."/>
            <person name="Persson P."/>
            <person name="Tunlid A."/>
        </authorList>
    </citation>
    <scope>NUCLEOTIDE SEQUENCE [LARGE SCALE GENOMIC DNA]</scope>
    <source>
        <strain evidence="9 10">CBS 101986</strain>
    </source>
</reference>
<comment type="subcellular location">
    <subcellularLocation>
        <location evidence="1">Membrane</location>
    </subcellularLocation>
</comment>
<dbReference type="Proteomes" id="UP000567179">
    <property type="component" value="Unassembled WGS sequence"/>
</dbReference>
<dbReference type="InterPro" id="IPR039542">
    <property type="entry name" value="Erv_N"/>
</dbReference>
<dbReference type="PANTHER" id="PTHR10984">
    <property type="entry name" value="ENDOPLASMIC RETICULUM-GOLGI INTERMEDIATE COMPARTMENT PROTEIN"/>
    <property type="match status" value="1"/>
</dbReference>
<dbReference type="Pfam" id="PF07970">
    <property type="entry name" value="COPIIcoated_ERV"/>
    <property type="match status" value="1"/>
</dbReference>
<comment type="caution">
    <text evidence="9">The sequence shown here is derived from an EMBL/GenBank/DDBJ whole genome shotgun (WGS) entry which is preliminary data.</text>
</comment>
<dbReference type="GO" id="GO:0030134">
    <property type="term" value="C:COPII-coated ER to Golgi transport vesicle"/>
    <property type="evidence" value="ECO:0007669"/>
    <property type="project" value="TreeGrafter"/>
</dbReference>
<dbReference type="AlphaFoldDB" id="A0A8H5F8F6"/>
<protein>
    <recommendedName>
        <fullName evidence="11">Endoplasmic reticulum vesicle transporter C-terminal domain-containing protein</fullName>
    </recommendedName>
</protein>
<keyword evidence="2 6" id="KW-0812">Transmembrane</keyword>
<dbReference type="OrthoDB" id="5541786at2759"/>
<evidence type="ECO:0000259" key="8">
    <source>
        <dbReference type="Pfam" id="PF13850"/>
    </source>
</evidence>
<dbReference type="GO" id="GO:0006890">
    <property type="term" value="P:retrograde vesicle-mediated transport, Golgi to endoplasmic reticulum"/>
    <property type="evidence" value="ECO:0007669"/>
    <property type="project" value="TreeGrafter"/>
</dbReference>
<evidence type="ECO:0000313" key="9">
    <source>
        <dbReference type="EMBL" id="KAF5327584.1"/>
    </source>
</evidence>
<evidence type="ECO:0000256" key="5">
    <source>
        <dbReference type="SAM" id="MobiDB-lite"/>
    </source>
</evidence>
<dbReference type="GO" id="GO:0006888">
    <property type="term" value="P:endoplasmic reticulum to Golgi vesicle-mediated transport"/>
    <property type="evidence" value="ECO:0007669"/>
    <property type="project" value="TreeGrafter"/>
</dbReference>
<feature type="transmembrane region" description="Helical" evidence="6">
    <location>
        <begin position="83"/>
        <end position="102"/>
    </location>
</feature>
<evidence type="ECO:0000256" key="4">
    <source>
        <dbReference type="ARBA" id="ARBA00023136"/>
    </source>
</evidence>
<gene>
    <name evidence="9" type="ORF">D9619_004651</name>
</gene>
<name>A0A8H5F8F6_9AGAR</name>
<evidence type="ECO:0000256" key="6">
    <source>
        <dbReference type="SAM" id="Phobius"/>
    </source>
</evidence>
<dbReference type="GO" id="GO:0005789">
    <property type="term" value="C:endoplasmic reticulum membrane"/>
    <property type="evidence" value="ECO:0007669"/>
    <property type="project" value="TreeGrafter"/>
</dbReference>
<keyword evidence="10" id="KW-1185">Reference proteome</keyword>